<protein>
    <recommendedName>
        <fullName evidence="1">DUF2357 domain-containing protein</fullName>
    </recommendedName>
</protein>
<dbReference type="RefSeq" id="WP_005823817.1">
    <property type="nucleotide sequence ID" value="NZ_ACQL01000090.1"/>
</dbReference>
<proteinExistence type="predicted"/>
<evidence type="ECO:0000259" key="1">
    <source>
        <dbReference type="Pfam" id="PF09823"/>
    </source>
</evidence>
<evidence type="ECO:0000313" key="3">
    <source>
        <dbReference type="Proteomes" id="UP000005532"/>
    </source>
</evidence>
<dbReference type="EMBL" id="ACQL01000090">
    <property type="protein sequence ID" value="EER47157.1"/>
    <property type="molecule type" value="Genomic_DNA"/>
</dbReference>
<comment type="caution">
    <text evidence="2">The sequence shown here is derived from an EMBL/GenBank/DDBJ whole genome shotgun (WGS) entry which is preliminary data.</text>
</comment>
<dbReference type="Proteomes" id="UP000005532">
    <property type="component" value="Unassembled WGS sequence"/>
</dbReference>
<name>C5S1P9_9PAST</name>
<reference evidence="2 3" key="1">
    <citation type="journal article" date="2010" name="Vet. Microbiol.">
        <title>Production of haemolysins by strains of the Actinobacillus minor/porcitonsillarum complex.</title>
        <authorList>
            <person name="Arya G."/>
            <person name="Niven D.F."/>
        </authorList>
    </citation>
    <scope>NUCLEOTIDE SEQUENCE [LARGE SCALE GENOMIC DNA]</scope>
    <source>
        <strain evidence="2 3">NM305</strain>
    </source>
</reference>
<evidence type="ECO:0000313" key="2">
    <source>
        <dbReference type="EMBL" id="EER47157.1"/>
    </source>
</evidence>
<gene>
    <name evidence="2" type="ORF">AM305_09136</name>
</gene>
<dbReference type="Pfam" id="PF04411">
    <property type="entry name" value="PDDEXK_7"/>
    <property type="match status" value="1"/>
</dbReference>
<dbReference type="InterPro" id="IPR007505">
    <property type="entry name" value="PDDEXK_7"/>
</dbReference>
<dbReference type="OrthoDB" id="32195at2"/>
<feature type="domain" description="DUF2357" evidence="1">
    <location>
        <begin position="107"/>
        <end position="351"/>
    </location>
</feature>
<dbReference type="InterPro" id="IPR018633">
    <property type="entry name" value="DUF2357"/>
</dbReference>
<dbReference type="eggNOG" id="COG1700">
    <property type="taxonomic scope" value="Bacteria"/>
</dbReference>
<organism evidence="2 3">
    <name type="scientific">Actinobacillus minor NM305</name>
    <dbReference type="NCBI Taxonomy" id="637911"/>
    <lineage>
        <taxon>Bacteria</taxon>
        <taxon>Pseudomonadati</taxon>
        <taxon>Pseudomonadota</taxon>
        <taxon>Gammaproteobacteria</taxon>
        <taxon>Pasteurellales</taxon>
        <taxon>Pasteurellaceae</taxon>
        <taxon>Actinobacillus</taxon>
    </lineage>
</organism>
<sequence>MDNAIYTYLAIDSADSIVFKLSIYSHHLSVRQLRYVQTLQKRGEESPTCYVKINGEKQPLENPIFFENSRYDIEWEFHQDVKNVQLKHDLNSINNAFRFNANKQLFTGSIETANDIGWFTLRLSYEINSVTYPFDFAFEVLPSKMDLHQDLPAMYQDIDAEYPLWRFNLAEKTSQNVSDSLSREHFPLFWLAQFQRLQEDFAHALNVIANSPHHRLQTVEKYQKAERMKGKVPERSAMKIRNDFKNGLYHKRYAITEKRLSADTPENRFVKMAVVRSSQILSKFDRTLRQENAKNDRLSAAFFERLHSWQKPLKQMQHQPFMQQVGEFQGLMKESLVLQQRSGYSRVFQIWQELKHYLNLFENQTEISQKSVAEIYEVWCFLALRRCLLALGFKEKFKNKANLVESGDFSLSMRDGIRGAFHFEKDDIRIRLAHEPKFTKQNRTLRSFVTPQKPDIFLEMTFPNQQRYIWLFDAKYRIKTEQEQGENDDIEHVDYVPDDAINQMHRYRDALILLNENELNPKSRPVFGAFALYPGFFNQQKEKNPYQQAIEQVGIGAFALLPTPDGDHWLKTFLQEKLLGTESLQSQLLLQHEARIADHGTQQRVYSNLVLMMALGEDRSEQYISDFKQGKLKWYHTPVATFRLKIADYLASEIQFLALAFEGNIERIYPVKRIEKLKRSQITFEQAGSQNPSDEEYYLFELNKPLRLEQPILGVPQLDAQGKGFRHSIKLTTLDKLDDKLMFDEIEAVWE</sequence>
<dbReference type="AlphaFoldDB" id="C5S1P9"/>
<dbReference type="Pfam" id="PF09823">
    <property type="entry name" value="DUF2357"/>
    <property type="match status" value="1"/>
</dbReference>
<accession>C5S1P9</accession>